<reference evidence="4" key="1">
    <citation type="submission" date="2016-10" db="EMBL/GenBank/DDBJ databases">
        <authorList>
            <person name="Varghese N."/>
            <person name="Submissions S."/>
        </authorList>
    </citation>
    <scope>NUCLEOTIDE SEQUENCE [LARGE SCALE GENOMIC DNA]</scope>
    <source>
        <strain evidence="4">CGMCC 1.12397</strain>
    </source>
</reference>
<evidence type="ECO:0000313" key="5">
    <source>
        <dbReference type="Proteomes" id="UP000255421"/>
    </source>
</evidence>
<dbReference type="InterPro" id="IPR058782">
    <property type="entry name" value="GIY_YIG_3"/>
</dbReference>
<dbReference type="Proteomes" id="UP000255421">
    <property type="component" value="Unassembled WGS sequence"/>
</dbReference>
<gene>
    <name evidence="2" type="ORF">DWB78_11710</name>
    <name evidence="3" type="ORF">SAMN05216278_0454</name>
</gene>
<reference evidence="3" key="2">
    <citation type="submission" date="2016-10" db="EMBL/GenBank/DDBJ databases">
        <authorList>
            <person name="de Groot N.N."/>
        </authorList>
    </citation>
    <scope>NUCLEOTIDE SEQUENCE [LARGE SCALE GENOMIC DNA]</scope>
    <source>
        <strain evidence="3">CGMCC 1.12397</strain>
    </source>
</reference>
<organism evidence="3 4">
    <name type="scientific">Halopelagius longus</name>
    <dbReference type="NCBI Taxonomy" id="1236180"/>
    <lineage>
        <taxon>Archaea</taxon>
        <taxon>Methanobacteriati</taxon>
        <taxon>Methanobacteriota</taxon>
        <taxon>Stenosarchaea group</taxon>
        <taxon>Halobacteria</taxon>
        <taxon>Halobacteriales</taxon>
        <taxon>Haloferacaceae</taxon>
    </lineage>
</organism>
<dbReference type="EMBL" id="FNKQ01000001">
    <property type="protein sequence ID" value="SDQ11111.1"/>
    <property type="molecule type" value="Genomic_DNA"/>
</dbReference>
<evidence type="ECO:0000313" key="2">
    <source>
        <dbReference type="EMBL" id="RDI72324.1"/>
    </source>
</evidence>
<accession>A0A1H0Y7U0</accession>
<dbReference type="OrthoDB" id="237163at2157"/>
<dbReference type="Proteomes" id="UP000199289">
    <property type="component" value="Unassembled WGS sequence"/>
</dbReference>
<reference evidence="2 5" key="3">
    <citation type="submission" date="2018-07" db="EMBL/GenBank/DDBJ databases">
        <title>Genome sequence of extremly halophilic archaeon Halopelagius longus strain BC12-B1.</title>
        <authorList>
            <person name="Zhang X."/>
        </authorList>
    </citation>
    <scope>NUCLEOTIDE SEQUENCE [LARGE SCALE GENOMIC DNA]</scope>
    <source>
        <strain evidence="2 5">BC12-B1</strain>
    </source>
</reference>
<feature type="domain" description="GIY-YIG" evidence="1">
    <location>
        <begin position="5"/>
        <end position="243"/>
    </location>
</feature>
<dbReference type="AlphaFoldDB" id="A0A1H0Y7U0"/>
<sequence>MTETARLADLDRLYDIFDDLAARVGGPRRLADCHGRMNWPDRGVYFFFAPGETRASSGQLRLTRVGTHAVSEGSKTTLWDRLKQHYGTGDGSSAHPHGGNHRGSVYRLRVGEALVERHGLADAYPDWGTSRIPADRPRGEVRDEEYPLERWVSVYLRNQPFLWVDVPDAPAAESDRARIERNVIALVSNYGGPVADARSADWLGKHSPNAEIRASGLWNVEHVAEEYDPAALETLAEYVAETDPL</sequence>
<evidence type="ECO:0000259" key="1">
    <source>
        <dbReference type="Pfam" id="PF26468"/>
    </source>
</evidence>
<dbReference type="RefSeq" id="WP_092532271.1">
    <property type="nucleotide sequence ID" value="NZ_FNKQ01000001.1"/>
</dbReference>
<dbReference type="EMBL" id="QQST01000001">
    <property type="protein sequence ID" value="RDI72324.1"/>
    <property type="molecule type" value="Genomic_DNA"/>
</dbReference>
<keyword evidence="5" id="KW-1185">Reference proteome</keyword>
<evidence type="ECO:0000313" key="4">
    <source>
        <dbReference type="Proteomes" id="UP000199289"/>
    </source>
</evidence>
<evidence type="ECO:0000313" key="3">
    <source>
        <dbReference type="EMBL" id="SDQ11111.1"/>
    </source>
</evidence>
<protein>
    <recommendedName>
        <fullName evidence="1">GIY-YIG domain-containing protein</fullName>
    </recommendedName>
</protein>
<name>A0A1H0Y7U0_9EURY</name>
<proteinExistence type="predicted"/>
<dbReference type="Pfam" id="PF26468">
    <property type="entry name" value="GIY_YIG_3"/>
    <property type="match status" value="1"/>
</dbReference>